<gene>
    <name evidence="8" type="ORF">LSINAPIS_LOCUS14416</name>
</gene>
<evidence type="ECO:0000256" key="3">
    <source>
        <dbReference type="ARBA" id="ARBA00022801"/>
    </source>
</evidence>
<evidence type="ECO:0000259" key="7">
    <source>
        <dbReference type="Pfam" id="PF00135"/>
    </source>
</evidence>
<dbReference type="EC" id="3.1.1.-" evidence="6"/>
<evidence type="ECO:0000256" key="4">
    <source>
        <dbReference type="ARBA" id="ARBA00023157"/>
    </source>
</evidence>
<dbReference type="InterPro" id="IPR002018">
    <property type="entry name" value="CarbesteraseB"/>
</dbReference>
<dbReference type="GO" id="GO:0052689">
    <property type="term" value="F:carboxylic ester hydrolase activity"/>
    <property type="evidence" value="ECO:0007669"/>
    <property type="project" value="UniProtKB-KW"/>
</dbReference>
<dbReference type="EMBL" id="FZQP02006884">
    <property type="protein sequence ID" value="VVD04718.1"/>
    <property type="molecule type" value="Genomic_DNA"/>
</dbReference>
<dbReference type="Pfam" id="PF00135">
    <property type="entry name" value="COesterase"/>
    <property type="match status" value="2"/>
</dbReference>
<comment type="similarity">
    <text evidence="1 6">Belongs to the type-B carboxylesterase/lipase family.</text>
</comment>
<feature type="chain" id="PRO_5022985362" description="Carboxylic ester hydrolase" evidence="6">
    <location>
        <begin position="23"/>
        <end position="482"/>
    </location>
</feature>
<dbReference type="AlphaFoldDB" id="A0A5E4R2X4"/>
<dbReference type="SUPFAM" id="SSF53474">
    <property type="entry name" value="alpha/beta-Hydrolases"/>
    <property type="match status" value="1"/>
</dbReference>
<keyword evidence="9" id="KW-1185">Reference proteome</keyword>
<organism evidence="8 9">
    <name type="scientific">Leptidea sinapis</name>
    <dbReference type="NCBI Taxonomy" id="189913"/>
    <lineage>
        <taxon>Eukaryota</taxon>
        <taxon>Metazoa</taxon>
        <taxon>Ecdysozoa</taxon>
        <taxon>Arthropoda</taxon>
        <taxon>Hexapoda</taxon>
        <taxon>Insecta</taxon>
        <taxon>Pterygota</taxon>
        <taxon>Neoptera</taxon>
        <taxon>Endopterygota</taxon>
        <taxon>Lepidoptera</taxon>
        <taxon>Glossata</taxon>
        <taxon>Ditrysia</taxon>
        <taxon>Papilionoidea</taxon>
        <taxon>Pieridae</taxon>
        <taxon>Dismorphiinae</taxon>
        <taxon>Leptidea</taxon>
    </lineage>
</organism>
<dbReference type="InterPro" id="IPR019826">
    <property type="entry name" value="Carboxylesterase_B_AS"/>
</dbReference>
<evidence type="ECO:0000256" key="1">
    <source>
        <dbReference type="ARBA" id="ARBA00005964"/>
    </source>
</evidence>
<keyword evidence="3 6" id="KW-0378">Hydrolase</keyword>
<dbReference type="InterPro" id="IPR029058">
    <property type="entry name" value="AB_hydrolase_fold"/>
</dbReference>
<keyword evidence="5" id="KW-0325">Glycoprotein</keyword>
<dbReference type="Proteomes" id="UP000324832">
    <property type="component" value="Unassembled WGS sequence"/>
</dbReference>
<evidence type="ECO:0000256" key="2">
    <source>
        <dbReference type="ARBA" id="ARBA00022487"/>
    </source>
</evidence>
<keyword evidence="6" id="KW-0732">Signal</keyword>
<keyword evidence="4" id="KW-1015">Disulfide bond</keyword>
<evidence type="ECO:0000313" key="9">
    <source>
        <dbReference type="Proteomes" id="UP000324832"/>
    </source>
</evidence>
<dbReference type="PANTHER" id="PTHR43142">
    <property type="entry name" value="CARBOXYLIC ESTER HYDROLASE"/>
    <property type="match status" value="1"/>
</dbReference>
<evidence type="ECO:0000313" key="8">
    <source>
        <dbReference type="EMBL" id="VVD04718.1"/>
    </source>
</evidence>
<reference evidence="8 9" key="1">
    <citation type="submission" date="2017-07" db="EMBL/GenBank/DDBJ databases">
        <authorList>
            <person name="Talla V."/>
            <person name="Backstrom N."/>
        </authorList>
    </citation>
    <scope>NUCLEOTIDE SEQUENCE [LARGE SCALE GENOMIC DNA]</scope>
</reference>
<evidence type="ECO:0000256" key="6">
    <source>
        <dbReference type="RuleBase" id="RU361235"/>
    </source>
</evidence>
<dbReference type="PROSITE" id="PS00122">
    <property type="entry name" value="CARBOXYLESTERASE_B_1"/>
    <property type="match status" value="1"/>
</dbReference>
<sequence>MVRAGFLYVCLLLASGSSRVTGGGEDMQAPSVKTPAGWITGSWMTSRRGRAIQAYRGIRYAEPPTGDLRFRPPVLIRQYAEAVDATADGPACPQPDIRVEQHEDCLRLNVYTAANNGSKGRPVVVYVHPGGFYSVTGRSEFAGPHYLLDHDLVLVTINYRLGSLGFLSMGNELAPGNNGFKDQVAALRWVRRNIASFGGDPELVTIAGYSAGAISVALHMVSPMSRGLFHRAVSMSGSPYSQVKIPQHQRHLAEKQARLLDCPTDPPAQLLHCLRTVPWKKFGDSLNGFRDYSIDPILIWLPVVEQDFGQERFLEQHPLDVIKMGKLYSVPYIVSQTRDEFFWEAFSNLMSQNSAEPVFYYEFDYIGNNSHYRDPVSHKPVGVAHHDELIYLFSLSIAFPDIGVSSSPDSVMVDKLTSIMYNFALTGDPNPVRDAGVQRWPAMTPQTRSYLRLARQSSVQTNLFEDRFRVWEDLYPIDYKLV</sequence>
<dbReference type="PANTHER" id="PTHR43142:SF1">
    <property type="entry name" value="CARBOXYLIC ESTER HYDROLASE"/>
    <property type="match status" value="1"/>
</dbReference>
<feature type="signal peptide" evidence="6">
    <location>
        <begin position="1"/>
        <end position="22"/>
    </location>
</feature>
<feature type="domain" description="Carboxylesterase type B" evidence="7">
    <location>
        <begin position="29"/>
        <end position="351"/>
    </location>
</feature>
<protein>
    <recommendedName>
        <fullName evidence="6">Carboxylic ester hydrolase</fullName>
        <ecNumber evidence="6">3.1.1.-</ecNumber>
    </recommendedName>
</protein>
<proteinExistence type="inferred from homology"/>
<name>A0A5E4R2X4_9NEOP</name>
<evidence type="ECO:0000256" key="5">
    <source>
        <dbReference type="ARBA" id="ARBA00023180"/>
    </source>
</evidence>
<feature type="domain" description="Carboxylesterase type B" evidence="7">
    <location>
        <begin position="353"/>
        <end position="471"/>
    </location>
</feature>
<dbReference type="Gene3D" id="3.40.50.1820">
    <property type="entry name" value="alpha/beta hydrolase"/>
    <property type="match status" value="2"/>
</dbReference>
<accession>A0A5E4R2X4</accession>
<keyword evidence="2" id="KW-0719">Serine esterase</keyword>